<evidence type="ECO:0000313" key="2">
    <source>
        <dbReference type="Proteomes" id="UP000003860"/>
    </source>
</evidence>
<dbReference type="RefSeq" id="WP_004617373.1">
    <property type="nucleotide sequence ID" value="NZ_ACXX02000002.1"/>
</dbReference>
<name>F1T9J6_9FIRM</name>
<sequence>MNESMYSNVQFIGHVLSSTPLLKESVEEMSDWGIYLGLANDSDDINARLQIVSDVLKQVISIGGINKDPSTLKVFALPEFFWRGIKGAYMNSQKANDEMYKKISDGLINIIKTLEKQYDFSDWLFLFGSILTTFDIPDCITDTDKTLSKVGDDYLSVYSILKKSAKNKSIPNVSHLLKIIDKKVASENNYDQELSDLLKDVLSMSDGLANKMVYNRCFIYYRQNTNSIQKQFKSKEDFILNNPSASKGIVENYLQTMVNYPPVSDTNNPVQTITYSTFNCGGLNIGVEICLDHSRKRLLGYLSEKKIKELDIQIVISCGMSLRKDSAATKQGGILFNCDGEYVIEGDAQNGDSCHSQLKTFSFDASCGPRLSDHIPASIVKDVNASTEGQKLYPHGLGQIHIYSPRTIK</sequence>
<dbReference type="EMBL" id="ACXX02000002">
    <property type="protein sequence ID" value="EGD49178.1"/>
    <property type="molecule type" value="Genomic_DNA"/>
</dbReference>
<keyword evidence="2" id="KW-1185">Reference proteome</keyword>
<evidence type="ECO:0000313" key="1">
    <source>
        <dbReference type="EMBL" id="EGD49178.1"/>
    </source>
</evidence>
<dbReference type="AlphaFoldDB" id="F1T9J6"/>
<dbReference type="Proteomes" id="UP000003860">
    <property type="component" value="Unassembled WGS sequence"/>
</dbReference>
<dbReference type="eggNOG" id="ENOG5032XKB">
    <property type="taxonomic scope" value="Bacteria"/>
</dbReference>
<proteinExistence type="predicted"/>
<gene>
    <name evidence="1" type="ORF">Cpap_3608</name>
</gene>
<reference evidence="1" key="2">
    <citation type="submission" date="2011-01" db="EMBL/GenBank/DDBJ databases">
        <title>The Non-contiguous Finished genome of Clostridium papyrosolvens.</title>
        <authorList>
            <person name="Lucas S."/>
            <person name="Copeland A."/>
            <person name="Lapidus A."/>
            <person name="Cheng J.-F."/>
            <person name="Goodwin L."/>
            <person name="Pitluck S."/>
            <person name="Misra M."/>
            <person name="Chertkov O."/>
            <person name="Detter J.C."/>
            <person name="Han C."/>
            <person name="Tapia R."/>
            <person name="Land M."/>
            <person name="Hauser L."/>
            <person name="Kyrpides N."/>
            <person name="Ivanova N."/>
            <person name="Pagani I."/>
            <person name="Mouttaki H."/>
            <person name="He Z."/>
            <person name="Zhou J."/>
            <person name="Hemme C.L."/>
            <person name="Woyke T."/>
        </authorList>
    </citation>
    <scope>NUCLEOTIDE SEQUENCE [LARGE SCALE GENOMIC DNA]</scope>
    <source>
        <strain evidence="1">DSM 2782</strain>
    </source>
</reference>
<comment type="caution">
    <text evidence="1">The sequence shown here is derived from an EMBL/GenBank/DDBJ whole genome shotgun (WGS) entry which is preliminary data.</text>
</comment>
<dbReference type="OrthoDB" id="1736849at2"/>
<protein>
    <submittedName>
        <fullName evidence="1">Uncharacterized protein</fullName>
    </submittedName>
</protein>
<organism evidence="1 2">
    <name type="scientific">Ruminiclostridium papyrosolvens DSM 2782</name>
    <dbReference type="NCBI Taxonomy" id="588581"/>
    <lineage>
        <taxon>Bacteria</taxon>
        <taxon>Bacillati</taxon>
        <taxon>Bacillota</taxon>
        <taxon>Clostridia</taxon>
        <taxon>Eubacteriales</taxon>
        <taxon>Oscillospiraceae</taxon>
        <taxon>Ruminiclostridium</taxon>
    </lineage>
</organism>
<accession>F1T9J6</accession>
<reference evidence="1" key="1">
    <citation type="submission" date="2009-07" db="EMBL/GenBank/DDBJ databases">
        <authorList>
            <consortium name="US DOE Joint Genome Institute (JGI-PGF)"/>
            <person name="Lucas S."/>
            <person name="Copeland A."/>
            <person name="Lapidus A."/>
            <person name="Glavina del Rio T."/>
            <person name="Tice H."/>
            <person name="Bruce D."/>
            <person name="Goodwin L."/>
            <person name="Pitluck S."/>
            <person name="Larimer F."/>
            <person name="Land M.L."/>
            <person name="Mouttaki H."/>
            <person name="He Z."/>
            <person name="Zhou J."/>
            <person name="Hemme C.L."/>
        </authorList>
    </citation>
    <scope>NUCLEOTIDE SEQUENCE [LARGE SCALE GENOMIC DNA]</scope>
    <source>
        <strain evidence="1">DSM 2782</strain>
    </source>
</reference>